<evidence type="ECO:0000259" key="3">
    <source>
        <dbReference type="Pfam" id="PF03816"/>
    </source>
</evidence>
<keyword evidence="6" id="KW-1185">Reference proteome</keyword>
<protein>
    <submittedName>
        <fullName evidence="5">LCP family protein required for cell wall assembly</fullName>
    </submittedName>
</protein>
<feature type="domain" description="Cell envelope-related transcriptional attenuator" evidence="3">
    <location>
        <begin position="100"/>
        <end position="253"/>
    </location>
</feature>
<dbReference type="Gene3D" id="3.40.630.190">
    <property type="entry name" value="LCP protein"/>
    <property type="match status" value="1"/>
</dbReference>
<dbReference type="PANTHER" id="PTHR33392">
    <property type="entry name" value="POLYISOPRENYL-TEICHOIC ACID--PEPTIDOGLYCAN TEICHOIC ACID TRANSFERASE TAGU"/>
    <property type="match status" value="1"/>
</dbReference>
<sequence length="431" mass="49315">MSKEKKNSSKNRKKTKLSEKKNDSSKKYKKKKKRHFFRNIFVIFLVLICSFLAYAMHHLGKLNNNAVELNSTKPKNEEFINILAMGVDIGDPDNPNDPKRTDTMILINYNLKKHKLNLVSIPRDTKVDINGRTQKINVAHALGGPKMTVEKVEELLDIHIDYYAKVDYSGFRGLIDAIGGIDMEIMTNMKYDDDAQDLHIDFKKGQKEHLDGAKAEQFFRWRKNNDGTGLAEGDIGRIKNQHEFLQEVFKKVKSPTIIPRLPKIVSTIPKCVETNMSAGDIISYSLKLMRVKKNDISIRTLGGEGRYINRISYFVYSEKLSSDVLSSIKNSDYISINKDQIKINILNQTKKAGLAKDLQKYIEEKGYKNITSGNKTGENKTKIIFNGLNKDVANVIKEDFKITNVEYNDEKKDGDYDVVVLLGYDHDYINE</sequence>
<gene>
    <name evidence="5" type="ORF">QOZ93_001238</name>
</gene>
<dbReference type="InterPro" id="IPR027381">
    <property type="entry name" value="LytR/CpsA/Psr_C"/>
</dbReference>
<evidence type="ECO:0000256" key="2">
    <source>
        <dbReference type="SAM" id="MobiDB-lite"/>
    </source>
</evidence>
<dbReference type="Pfam" id="PF03816">
    <property type="entry name" value="LytR_cpsA_psr"/>
    <property type="match status" value="1"/>
</dbReference>
<dbReference type="PANTHER" id="PTHR33392:SF6">
    <property type="entry name" value="POLYISOPRENYL-TEICHOIC ACID--PEPTIDOGLYCAN TEICHOIC ACID TRANSFERASE TAGU"/>
    <property type="match status" value="1"/>
</dbReference>
<evidence type="ECO:0000256" key="1">
    <source>
        <dbReference type="ARBA" id="ARBA00006068"/>
    </source>
</evidence>
<name>A0ABU0JQX6_HATLI</name>
<evidence type="ECO:0000313" key="5">
    <source>
        <dbReference type="EMBL" id="MDQ0479497.1"/>
    </source>
</evidence>
<dbReference type="EMBL" id="JAUSWN010000009">
    <property type="protein sequence ID" value="MDQ0479497.1"/>
    <property type="molecule type" value="Genomic_DNA"/>
</dbReference>
<feature type="domain" description="LytR/CpsA/Psr regulator C-terminal" evidence="4">
    <location>
        <begin position="340"/>
        <end position="425"/>
    </location>
</feature>
<accession>A0ABU0JQX6</accession>
<proteinExistence type="inferred from homology"/>
<dbReference type="RefSeq" id="WP_307355533.1">
    <property type="nucleotide sequence ID" value="NZ_BAAACJ010000033.1"/>
</dbReference>
<organism evidence="5 6">
    <name type="scientific">Hathewaya limosa</name>
    <name type="common">Clostridium limosum</name>
    <dbReference type="NCBI Taxonomy" id="1536"/>
    <lineage>
        <taxon>Bacteria</taxon>
        <taxon>Bacillati</taxon>
        <taxon>Bacillota</taxon>
        <taxon>Clostridia</taxon>
        <taxon>Eubacteriales</taxon>
        <taxon>Clostridiaceae</taxon>
        <taxon>Hathewaya</taxon>
    </lineage>
</organism>
<evidence type="ECO:0000313" key="6">
    <source>
        <dbReference type="Proteomes" id="UP001224418"/>
    </source>
</evidence>
<dbReference type="Pfam" id="PF13399">
    <property type="entry name" value="LytR_C"/>
    <property type="match status" value="1"/>
</dbReference>
<dbReference type="Proteomes" id="UP001224418">
    <property type="component" value="Unassembled WGS sequence"/>
</dbReference>
<dbReference type="Gene3D" id="3.30.70.2390">
    <property type="match status" value="1"/>
</dbReference>
<feature type="region of interest" description="Disordered" evidence="2">
    <location>
        <begin position="1"/>
        <end position="30"/>
    </location>
</feature>
<reference evidence="5 6" key="1">
    <citation type="submission" date="2023-07" db="EMBL/GenBank/DDBJ databases">
        <title>Genomic Encyclopedia of Type Strains, Phase IV (KMG-IV): sequencing the most valuable type-strain genomes for metagenomic binning, comparative biology and taxonomic classification.</title>
        <authorList>
            <person name="Goeker M."/>
        </authorList>
    </citation>
    <scope>NUCLEOTIDE SEQUENCE [LARGE SCALE GENOMIC DNA]</scope>
    <source>
        <strain evidence="5 6">DSM 1400</strain>
    </source>
</reference>
<dbReference type="NCBIfam" id="TIGR00350">
    <property type="entry name" value="lytR_cpsA_psr"/>
    <property type="match status" value="1"/>
</dbReference>
<dbReference type="InterPro" id="IPR050922">
    <property type="entry name" value="LytR/CpsA/Psr_CW_biosynth"/>
</dbReference>
<dbReference type="InterPro" id="IPR004474">
    <property type="entry name" value="LytR_CpsA_psr"/>
</dbReference>
<comment type="caution">
    <text evidence="5">The sequence shown here is derived from an EMBL/GenBank/DDBJ whole genome shotgun (WGS) entry which is preliminary data.</text>
</comment>
<evidence type="ECO:0000259" key="4">
    <source>
        <dbReference type="Pfam" id="PF13399"/>
    </source>
</evidence>
<comment type="similarity">
    <text evidence="1">Belongs to the LytR/CpsA/Psr (LCP) family.</text>
</comment>
<feature type="compositionally biased region" description="Basic and acidic residues" evidence="2">
    <location>
        <begin position="16"/>
        <end position="26"/>
    </location>
</feature>